<protein>
    <submittedName>
        <fullName evidence="1">Uncharacterized protein</fullName>
    </submittedName>
</protein>
<comment type="caution">
    <text evidence="1">The sequence shown here is derived from an EMBL/GenBank/DDBJ whole genome shotgun (WGS) entry which is preliminary data.</text>
</comment>
<dbReference type="EMBL" id="ML986589">
    <property type="protein sequence ID" value="KAF2267804.1"/>
    <property type="molecule type" value="Genomic_DNA"/>
</dbReference>
<organism evidence="1 2">
    <name type="scientific">Lojkania enalia</name>
    <dbReference type="NCBI Taxonomy" id="147567"/>
    <lineage>
        <taxon>Eukaryota</taxon>
        <taxon>Fungi</taxon>
        <taxon>Dikarya</taxon>
        <taxon>Ascomycota</taxon>
        <taxon>Pezizomycotina</taxon>
        <taxon>Dothideomycetes</taxon>
        <taxon>Pleosporomycetidae</taxon>
        <taxon>Pleosporales</taxon>
        <taxon>Pleosporales incertae sedis</taxon>
        <taxon>Lojkania</taxon>
    </lineage>
</organism>
<sequence>MVALDDATSSAEPVLASPSPCYLPYLACELKAMILEEVKWQLASIIEHITVEIGPTKETADWEKLRFHLCFSHPRHKEVHSFYKVDDSLKYAEDLNATSRFSSLKALMIKGGWHYGQSVSRFLKSLKGMREIFIDLEHLPLRDISGPIHHIDKPIQILLHARSHKTEKPENARGLFPDAISSYSTAFTDMCRQVRLTSLMEELQGRKLTDRLPCDTITGHIS</sequence>
<dbReference type="AlphaFoldDB" id="A0A9P4KEN5"/>
<dbReference type="Proteomes" id="UP000800093">
    <property type="component" value="Unassembled WGS sequence"/>
</dbReference>
<gene>
    <name evidence="1" type="ORF">CC78DRAFT_613899</name>
</gene>
<keyword evidence="2" id="KW-1185">Reference proteome</keyword>
<accession>A0A9P4KEN5</accession>
<reference evidence="2" key="1">
    <citation type="journal article" date="2020" name="Stud. Mycol.">
        <title>101 Dothideomycetes genomes: A test case for predicting lifestyles and emergence of pathogens.</title>
        <authorList>
            <person name="Haridas S."/>
            <person name="Albert R."/>
            <person name="Binder M."/>
            <person name="Bloem J."/>
            <person name="LaButti K."/>
            <person name="Salamov A."/>
            <person name="Andreopoulos B."/>
            <person name="Baker S."/>
            <person name="Barry K."/>
            <person name="Bills G."/>
            <person name="Bluhm B."/>
            <person name="Cannon C."/>
            <person name="Castanera R."/>
            <person name="Culley D."/>
            <person name="Daum C."/>
            <person name="Ezra D."/>
            <person name="Gonzalez J."/>
            <person name="Henrissat B."/>
            <person name="Kuo A."/>
            <person name="Liang C."/>
            <person name="Lipzen A."/>
            <person name="Lutzoni F."/>
            <person name="Magnuson J."/>
            <person name="Mondo S."/>
            <person name="Nolan M."/>
            <person name="Ohm R."/>
            <person name="Pangilinan J."/>
            <person name="Park H.-J."/>
            <person name="Ramirez L."/>
            <person name="Alfaro M."/>
            <person name="Sun H."/>
            <person name="Tritt A."/>
            <person name="Yoshinaga Y."/>
            <person name="Zwiers L.-H."/>
            <person name="Turgeon B."/>
            <person name="Goodwin S."/>
            <person name="Spatafora J."/>
            <person name="Crous P."/>
            <person name="Grigoriev I."/>
        </authorList>
    </citation>
    <scope>NUCLEOTIDE SEQUENCE [LARGE SCALE GENOMIC DNA]</scope>
    <source>
        <strain evidence="2">CBS 304.66</strain>
    </source>
</reference>
<name>A0A9P4KEN5_9PLEO</name>
<evidence type="ECO:0000313" key="2">
    <source>
        <dbReference type="Proteomes" id="UP000800093"/>
    </source>
</evidence>
<evidence type="ECO:0000313" key="1">
    <source>
        <dbReference type="EMBL" id="KAF2267804.1"/>
    </source>
</evidence>
<proteinExistence type="predicted"/>